<sequence>MSVQKRWDQFGRYKVSDDQEIVVEAIQHSGEQIPVSFGDRTRALCVPASNIAVSLFERDDQMLGLIALRINRDQGVYRQMTAEHCRSMAEGLLRMAAMLEGGVA</sequence>
<name>A0ABV7NHB8_9SPHN</name>
<organism evidence="1 2">
    <name type="scientific">Sphingobium rhizovicinum</name>
    <dbReference type="NCBI Taxonomy" id="432308"/>
    <lineage>
        <taxon>Bacteria</taxon>
        <taxon>Pseudomonadati</taxon>
        <taxon>Pseudomonadota</taxon>
        <taxon>Alphaproteobacteria</taxon>
        <taxon>Sphingomonadales</taxon>
        <taxon>Sphingomonadaceae</taxon>
        <taxon>Sphingobium</taxon>
    </lineage>
</organism>
<reference evidence="2" key="1">
    <citation type="journal article" date="2019" name="Int. J. Syst. Evol. Microbiol.">
        <title>The Global Catalogue of Microorganisms (GCM) 10K type strain sequencing project: providing services to taxonomists for standard genome sequencing and annotation.</title>
        <authorList>
            <consortium name="The Broad Institute Genomics Platform"/>
            <consortium name="The Broad Institute Genome Sequencing Center for Infectious Disease"/>
            <person name="Wu L."/>
            <person name="Ma J."/>
        </authorList>
    </citation>
    <scope>NUCLEOTIDE SEQUENCE [LARGE SCALE GENOMIC DNA]</scope>
    <source>
        <strain evidence="2">CCM 7491</strain>
    </source>
</reference>
<dbReference type="RefSeq" id="WP_380796775.1">
    <property type="nucleotide sequence ID" value="NZ_JBHRVU010000004.1"/>
</dbReference>
<dbReference type="EMBL" id="JBHRVU010000004">
    <property type="protein sequence ID" value="MFC3442583.1"/>
    <property type="molecule type" value="Genomic_DNA"/>
</dbReference>
<evidence type="ECO:0000313" key="2">
    <source>
        <dbReference type="Proteomes" id="UP001595681"/>
    </source>
</evidence>
<evidence type="ECO:0000313" key="1">
    <source>
        <dbReference type="EMBL" id="MFC3442583.1"/>
    </source>
</evidence>
<proteinExistence type="predicted"/>
<gene>
    <name evidence="1" type="ORF">ACFOKF_15515</name>
</gene>
<comment type="caution">
    <text evidence="1">The sequence shown here is derived from an EMBL/GenBank/DDBJ whole genome shotgun (WGS) entry which is preliminary data.</text>
</comment>
<keyword evidence="2" id="KW-1185">Reference proteome</keyword>
<protein>
    <submittedName>
        <fullName evidence="1">Uncharacterized protein</fullName>
    </submittedName>
</protein>
<accession>A0ABV7NHB8</accession>
<dbReference type="Proteomes" id="UP001595681">
    <property type="component" value="Unassembled WGS sequence"/>
</dbReference>